<reference evidence="2" key="1">
    <citation type="journal article" date="2019" name="Int. J. Syst. Evol. Microbiol.">
        <title>The Global Catalogue of Microorganisms (GCM) 10K type strain sequencing project: providing services to taxonomists for standard genome sequencing and annotation.</title>
        <authorList>
            <consortium name="The Broad Institute Genomics Platform"/>
            <consortium name="The Broad Institute Genome Sequencing Center for Infectious Disease"/>
            <person name="Wu L."/>
            <person name="Ma J."/>
        </authorList>
    </citation>
    <scope>NUCLEOTIDE SEQUENCE [LARGE SCALE GENOMIC DNA]</scope>
    <source>
        <strain evidence="2">CGMCC 1.13718</strain>
    </source>
</reference>
<gene>
    <name evidence="1" type="primary">gpM</name>
    <name evidence="1" type="ORF">ACFQBM_09635</name>
</gene>
<dbReference type="SUPFAM" id="SSF48452">
    <property type="entry name" value="TPR-like"/>
    <property type="match status" value="1"/>
</dbReference>
<protein>
    <submittedName>
        <fullName evidence="1">Phage terminase small subunit</fullName>
    </submittedName>
</protein>
<evidence type="ECO:0000313" key="1">
    <source>
        <dbReference type="EMBL" id="MFC6633542.1"/>
    </source>
</evidence>
<dbReference type="EMBL" id="JBHSVR010000001">
    <property type="protein sequence ID" value="MFC6633542.1"/>
    <property type="molecule type" value="Genomic_DNA"/>
</dbReference>
<dbReference type="Pfam" id="PF05944">
    <property type="entry name" value="Phage_term_smal"/>
    <property type="match status" value="1"/>
</dbReference>
<name>A0ABW1YN77_9GAMM</name>
<organism evidence="1 2">
    <name type="scientific">Microbulbifer taiwanensis</name>
    <dbReference type="NCBI Taxonomy" id="986746"/>
    <lineage>
        <taxon>Bacteria</taxon>
        <taxon>Pseudomonadati</taxon>
        <taxon>Pseudomonadota</taxon>
        <taxon>Gammaproteobacteria</taxon>
        <taxon>Cellvibrionales</taxon>
        <taxon>Microbulbiferaceae</taxon>
        <taxon>Microbulbifer</taxon>
    </lineage>
</organism>
<accession>A0ABW1YN77</accession>
<comment type="caution">
    <text evidence="1">The sequence shown here is derived from an EMBL/GenBank/DDBJ whole genome shotgun (WGS) entry which is preliminary data.</text>
</comment>
<dbReference type="RefSeq" id="WP_377516605.1">
    <property type="nucleotide sequence ID" value="NZ_JBHSVR010000001.1"/>
</dbReference>
<keyword evidence="2" id="KW-1185">Reference proteome</keyword>
<sequence length="228" mass="26466">MPLITLQHQERARAKQQAKELDMAKAAPRPVFAGIDMARTPDRAVIETALEADLQLLSERSDVKEKIELKRRLLPKYLPHVKTYREAGEHYPNELLVYCVIWLLDVEDIEPALELADFAIEQQQHLPERFKRDLPTWVAETVHDWAERQYKANQSASPYFEQVLEAVESERWLVTNVIVRTKLYRLAALYAERNSELESAAQWLEKAQAVNPEKAGVKTWLNKLRAKL</sequence>
<proteinExistence type="predicted"/>
<evidence type="ECO:0000313" key="2">
    <source>
        <dbReference type="Proteomes" id="UP001596425"/>
    </source>
</evidence>
<dbReference type="Proteomes" id="UP001596425">
    <property type="component" value="Unassembled WGS sequence"/>
</dbReference>
<dbReference type="InterPro" id="IPR011990">
    <property type="entry name" value="TPR-like_helical_dom_sf"/>
</dbReference>
<dbReference type="InterPro" id="IPR010270">
    <property type="entry name" value="Phage_P2_GpM"/>
</dbReference>